<dbReference type="GO" id="GO:0006457">
    <property type="term" value="P:protein folding"/>
    <property type="evidence" value="ECO:0007669"/>
    <property type="project" value="InterPro"/>
</dbReference>
<dbReference type="Gene3D" id="3.30.70.790">
    <property type="entry name" value="UreE, C-terminal domain"/>
    <property type="match status" value="1"/>
</dbReference>
<evidence type="ECO:0000313" key="8">
    <source>
        <dbReference type="EMBL" id="RYC33704.1"/>
    </source>
</evidence>
<feature type="compositionally biased region" description="Basic residues" evidence="6">
    <location>
        <begin position="166"/>
        <end position="197"/>
    </location>
</feature>
<keyword evidence="3 5" id="KW-0533">Nickel</keyword>
<feature type="compositionally biased region" description="Basic residues" evidence="6">
    <location>
        <begin position="224"/>
        <end position="234"/>
    </location>
</feature>
<evidence type="ECO:0000256" key="2">
    <source>
        <dbReference type="ARBA" id="ARBA00022490"/>
    </source>
</evidence>
<dbReference type="SUPFAM" id="SSF69287">
    <property type="entry name" value="Urease metallochaperone UreE, N-terminal domain"/>
    <property type="match status" value="1"/>
</dbReference>
<accession>A0A4V1RV78</accession>
<dbReference type="Proteomes" id="UP000290759">
    <property type="component" value="Unassembled WGS sequence"/>
</dbReference>
<evidence type="ECO:0000256" key="5">
    <source>
        <dbReference type="HAMAP-Rule" id="MF_00822"/>
    </source>
</evidence>
<evidence type="ECO:0000256" key="1">
    <source>
        <dbReference type="ARBA" id="ARBA00004496"/>
    </source>
</evidence>
<comment type="subcellular location">
    <subcellularLocation>
        <location evidence="1 5">Cytoplasm</location>
    </subcellularLocation>
</comment>
<dbReference type="SUPFAM" id="SSF69737">
    <property type="entry name" value="Urease metallochaperone UreE, C-terminal domain"/>
    <property type="match status" value="1"/>
</dbReference>
<comment type="caution">
    <text evidence="8">The sequence shown here is derived from an EMBL/GenBank/DDBJ whole genome shotgun (WGS) entry which is preliminary data.</text>
</comment>
<organism evidence="8 9">
    <name type="scientific">Lichenibacterium minor</name>
    <dbReference type="NCBI Taxonomy" id="2316528"/>
    <lineage>
        <taxon>Bacteria</taxon>
        <taxon>Pseudomonadati</taxon>
        <taxon>Pseudomonadota</taxon>
        <taxon>Alphaproteobacteria</taxon>
        <taxon>Hyphomicrobiales</taxon>
        <taxon>Lichenihabitantaceae</taxon>
        <taxon>Lichenibacterium</taxon>
    </lineage>
</organism>
<dbReference type="OrthoDB" id="9802215at2"/>
<keyword evidence="2 5" id="KW-0963">Cytoplasm</keyword>
<dbReference type="InterPro" id="IPR007864">
    <property type="entry name" value="UreE_C_dom"/>
</dbReference>
<evidence type="ECO:0000256" key="3">
    <source>
        <dbReference type="ARBA" id="ARBA00022596"/>
    </source>
</evidence>
<name>A0A4V1RV78_9HYPH</name>
<dbReference type="GO" id="GO:0065003">
    <property type="term" value="P:protein-containing complex assembly"/>
    <property type="evidence" value="ECO:0007669"/>
    <property type="project" value="InterPro"/>
</dbReference>
<reference evidence="8 9" key="1">
    <citation type="submission" date="2018-12" db="EMBL/GenBank/DDBJ databases">
        <authorList>
            <person name="Grouzdev D.S."/>
            <person name="Krutkina M.S."/>
        </authorList>
    </citation>
    <scope>NUCLEOTIDE SEQUENCE [LARGE SCALE GENOMIC DNA]</scope>
    <source>
        <strain evidence="8 9">RmlP026</strain>
    </source>
</reference>
<dbReference type="RefSeq" id="WP_129222563.1">
    <property type="nucleotide sequence ID" value="NZ_QYBB01000001.1"/>
</dbReference>
<feature type="compositionally biased region" description="Basic and acidic residues" evidence="6">
    <location>
        <begin position="198"/>
        <end position="223"/>
    </location>
</feature>
<evidence type="ECO:0000256" key="4">
    <source>
        <dbReference type="ARBA" id="ARBA00023186"/>
    </source>
</evidence>
<comment type="function">
    <text evidence="5">Involved in urease metallocenter assembly. Binds nickel. Probably functions as a nickel donor during metallocenter assembly.</text>
</comment>
<dbReference type="GO" id="GO:0005737">
    <property type="term" value="C:cytoplasm"/>
    <property type="evidence" value="ECO:0007669"/>
    <property type="project" value="UniProtKB-SubCell"/>
</dbReference>
<comment type="similarity">
    <text evidence="5">Belongs to the UreE family.</text>
</comment>
<dbReference type="InterPro" id="IPR004029">
    <property type="entry name" value="UreE_N"/>
</dbReference>
<evidence type="ECO:0000256" key="6">
    <source>
        <dbReference type="SAM" id="MobiDB-lite"/>
    </source>
</evidence>
<dbReference type="CDD" id="cd00571">
    <property type="entry name" value="UreE"/>
    <property type="match status" value="1"/>
</dbReference>
<gene>
    <name evidence="5" type="primary">ureE</name>
    <name evidence="8" type="ORF">D3273_00155</name>
</gene>
<reference evidence="8 9" key="2">
    <citation type="submission" date="2019-02" db="EMBL/GenBank/DDBJ databases">
        <title>'Lichenibacterium ramalinii' gen. nov. sp. nov., 'Lichenibacterium minor' gen. nov. sp. nov.</title>
        <authorList>
            <person name="Pankratov T."/>
        </authorList>
    </citation>
    <scope>NUCLEOTIDE SEQUENCE [LARGE SCALE GENOMIC DNA]</scope>
    <source>
        <strain evidence="8 9">RmlP026</strain>
    </source>
</reference>
<keyword evidence="4 5" id="KW-0143">Chaperone</keyword>
<dbReference type="InterPro" id="IPR012406">
    <property type="entry name" value="UreE"/>
</dbReference>
<dbReference type="InterPro" id="IPR036118">
    <property type="entry name" value="UreE_N_sf"/>
</dbReference>
<evidence type="ECO:0000313" key="9">
    <source>
        <dbReference type="Proteomes" id="UP000290759"/>
    </source>
</evidence>
<feature type="domain" description="UreE urease accessory N-terminal" evidence="7">
    <location>
        <begin position="7"/>
        <end position="69"/>
    </location>
</feature>
<dbReference type="EMBL" id="QYBB01000001">
    <property type="protein sequence ID" value="RYC33704.1"/>
    <property type="molecule type" value="Genomic_DNA"/>
</dbReference>
<dbReference type="Gene3D" id="2.60.260.20">
    <property type="entry name" value="Urease metallochaperone UreE, N-terminal domain"/>
    <property type="match status" value="1"/>
</dbReference>
<dbReference type="AlphaFoldDB" id="A0A4V1RV78"/>
<dbReference type="SMART" id="SM00988">
    <property type="entry name" value="UreE_N"/>
    <property type="match status" value="1"/>
</dbReference>
<dbReference type="GO" id="GO:0051082">
    <property type="term" value="F:unfolded protein binding"/>
    <property type="evidence" value="ECO:0007669"/>
    <property type="project" value="UniProtKB-UniRule"/>
</dbReference>
<dbReference type="GO" id="GO:0019627">
    <property type="term" value="P:urea metabolic process"/>
    <property type="evidence" value="ECO:0007669"/>
    <property type="project" value="InterPro"/>
</dbReference>
<feature type="compositionally biased region" description="Basic and acidic residues" evidence="6">
    <location>
        <begin position="150"/>
        <end position="165"/>
    </location>
</feature>
<dbReference type="GO" id="GO:0016151">
    <property type="term" value="F:nickel cation binding"/>
    <property type="evidence" value="ECO:0007669"/>
    <property type="project" value="UniProtKB-UniRule"/>
</dbReference>
<evidence type="ECO:0000259" key="7">
    <source>
        <dbReference type="SMART" id="SM00988"/>
    </source>
</evidence>
<sequence>MIRATKVLPRGHWPDGTAIADAVVLDFDDRHRRRIAMTGTGGLEFLLDLDEAVALRGGDGLALDDGRVVEVVAAAEPLIEVRGRTPGDLVRLAWHIGNRHLSAQVMPNALRLRGDHVIEDMLRGLGAAVVSIDAPFDPEGGAYAGAGHATVDHHKHGDGPKDAKGGKHKHDGHKHDHGKHDHGKHDHGKHDGHKHDHGKPGEDKHGRDGHKHGDATADHDEKHGHKHGKHKHDH</sequence>
<dbReference type="Pfam" id="PF05194">
    <property type="entry name" value="UreE_C"/>
    <property type="match status" value="1"/>
</dbReference>
<feature type="region of interest" description="Disordered" evidence="6">
    <location>
        <begin position="143"/>
        <end position="234"/>
    </location>
</feature>
<keyword evidence="9" id="KW-1185">Reference proteome</keyword>
<proteinExistence type="inferred from homology"/>
<dbReference type="Pfam" id="PF02814">
    <property type="entry name" value="UreE_N"/>
    <property type="match status" value="1"/>
</dbReference>
<protein>
    <recommendedName>
        <fullName evidence="5">Urease accessory protein UreE</fullName>
    </recommendedName>
</protein>
<dbReference type="HAMAP" id="MF_00822">
    <property type="entry name" value="UreE"/>
    <property type="match status" value="1"/>
</dbReference>